<proteinExistence type="predicted"/>
<feature type="signal peptide" evidence="2">
    <location>
        <begin position="1"/>
        <end position="27"/>
    </location>
</feature>
<evidence type="ECO:0000256" key="2">
    <source>
        <dbReference type="SAM" id="SignalP"/>
    </source>
</evidence>
<reference evidence="3" key="1">
    <citation type="submission" date="2018-11" db="EMBL/GenBank/DDBJ databases">
        <authorList>
            <consortium name="Genoscope - CEA"/>
            <person name="William W."/>
        </authorList>
    </citation>
    <scope>NUCLEOTIDE SEQUENCE</scope>
</reference>
<name>A0A3P6G3S0_BRAOL</name>
<feature type="region of interest" description="Disordered" evidence="1">
    <location>
        <begin position="116"/>
        <end position="187"/>
    </location>
</feature>
<accession>A0A3P6G3S0</accession>
<dbReference type="EMBL" id="LR031880">
    <property type="protein sequence ID" value="VDD60358.1"/>
    <property type="molecule type" value="Genomic_DNA"/>
</dbReference>
<gene>
    <name evidence="3" type="ORF">BOLC6T35811H</name>
</gene>
<feature type="compositionally biased region" description="Polar residues" evidence="1">
    <location>
        <begin position="173"/>
        <end position="187"/>
    </location>
</feature>
<evidence type="ECO:0000256" key="1">
    <source>
        <dbReference type="SAM" id="MobiDB-lite"/>
    </source>
</evidence>
<sequence>MDLRKTWLVLYILLIFHLQHNFPSVNSKPSSIDTYYESLHPRATKPDVVDFERKDQELVVVIKKEGGGGWRGGGGGSTGIGGGRGWHGLLGWRGGGIGIGGGGGWRGWRGWRGGSGGTGIGGGGGWRGWRGGGGGGGGGGGLPGGGGSSGGGLPGGRGGSTGKGGVGPLIPISMQTGDRGTHRSSSSRNIRGGVCVVCWLSLLVLVDLLLV</sequence>
<dbReference type="AlphaFoldDB" id="A0A3P6G3S0"/>
<organism evidence="3">
    <name type="scientific">Brassica oleracea</name>
    <name type="common">Wild cabbage</name>
    <dbReference type="NCBI Taxonomy" id="3712"/>
    <lineage>
        <taxon>Eukaryota</taxon>
        <taxon>Viridiplantae</taxon>
        <taxon>Streptophyta</taxon>
        <taxon>Embryophyta</taxon>
        <taxon>Tracheophyta</taxon>
        <taxon>Spermatophyta</taxon>
        <taxon>Magnoliopsida</taxon>
        <taxon>eudicotyledons</taxon>
        <taxon>Gunneridae</taxon>
        <taxon>Pentapetalae</taxon>
        <taxon>rosids</taxon>
        <taxon>malvids</taxon>
        <taxon>Brassicales</taxon>
        <taxon>Brassicaceae</taxon>
        <taxon>Brassiceae</taxon>
        <taxon>Brassica</taxon>
    </lineage>
</organism>
<protein>
    <submittedName>
        <fullName evidence="3">Uncharacterized protein</fullName>
    </submittedName>
</protein>
<keyword evidence="2" id="KW-0732">Signal</keyword>
<feature type="compositionally biased region" description="Gly residues" evidence="1">
    <location>
        <begin position="116"/>
        <end position="167"/>
    </location>
</feature>
<evidence type="ECO:0000313" key="3">
    <source>
        <dbReference type="EMBL" id="VDD60358.1"/>
    </source>
</evidence>
<feature type="chain" id="PRO_5018027563" evidence="2">
    <location>
        <begin position="28"/>
        <end position="211"/>
    </location>
</feature>